<evidence type="ECO:0000313" key="3">
    <source>
        <dbReference type="Proteomes" id="UP000830198"/>
    </source>
</evidence>
<dbReference type="InterPro" id="IPR001845">
    <property type="entry name" value="HTH_ArsR_DNA-bd_dom"/>
</dbReference>
<dbReference type="Proteomes" id="UP000830198">
    <property type="component" value="Chromosome"/>
</dbReference>
<dbReference type="SUPFAM" id="SSF46785">
    <property type="entry name" value="Winged helix' DNA-binding domain"/>
    <property type="match status" value="1"/>
</dbReference>
<organism evidence="2 3">
    <name type="scientific">Chitinophaga filiformis</name>
    <name type="common">Myxococcus filiformis</name>
    <name type="synonym">Flexibacter filiformis</name>
    <dbReference type="NCBI Taxonomy" id="104663"/>
    <lineage>
        <taxon>Bacteria</taxon>
        <taxon>Pseudomonadati</taxon>
        <taxon>Bacteroidota</taxon>
        <taxon>Chitinophagia</taxon>
        <taxon>Chitinophagales</taxon>
        <taxon>Chitinophagaceae</taxon>
        <taxon>Chitinophaga</taxon>
    </lineage>
</organism>
<evidence type="ECO:0000259" key="1">
    <source>
        <dbReference type="PROSITE" id="PS50987"/>
    </source>
</evidence>
<accession>A0ABY4I9H4</accession>
<sequence length="112" mass="13265">MTALQPDSFQAIADPSRREILLMLTDDKKSINAIAEQFDISRPAISKHIKVLHQAGFITFEEKGRERYCILRREGFDELKEWINFFDNFWKERLGKLEQLLEKNPDIARKKK</sequence>
<gene>
    <name evidence="2" type="ORF">MYF79_14605</name>
</gene>
<dbReference type="Gene3D" id="1.10.10.10">
    <property type="entry name" value="Winged helix-like DNA-binding domain superfamily/Winged helix DNA-binding domain"/>
    <property type="match status" value="1"/>
</dbReference>
<dbReference type="PANTHER" id="PTHR38600:SF2">
    <property type="entry name" value="SLL0088 PROTEIN"/>
    <property type="match status" value="1"/>
</dbReference>
<dbReference type="NCBIfam" id="NF033788">
    <property type="entry name" value="HTH_metalloreg"/>
    <property type="match status" value="1"/>
</dbReference>
<reference evidence="2 3" key="1">
    <citation type="submission" date="2022-04" db="EMBL/GenBank/DDBJ databases">
        <title>The arsenic-methylating capacity of Chitinophaga filiformis YT5 during chitin decomposition.</title>
        <authorList>
            <person name="Chen G."/>
            <person name="Liang Y."/>
        </authorList>
    </citation>
    <scope>NUCLEOTIDE SEQUENCE [LARGE SCALE GENOMIC DNA]</scope>
    <source>
        <strain evidence="2 3">YT5</strain>
    </source>
</reference>
<feature type="domain" description="HTH arsR-type" evidence="1">
    <location>
        <begin position="1"/>
        <end position="91"/>
    </location>
</feature>
<dbReference type="PRINTS" id="PR00778">
    <property type="entry name" value="HTHARSR"/>
</dbReference>
<dbReference type="PANTHER" id="PTHR38600">
    <property type="entry name" value="TRANSCRIPTIONAL REGULATORY PROTEIN"/>
    <property type="match status" value="1"/>
</dbReference>
<dbReference type="InterPro" id="IPR011991">
    <property type="entry name" value="ArsR-like_HTH"/>
</dbReference>
<dbReference type="Pfam" id="PF01022">
    <property type="entry name" value="HTH_5"/>
    <property type="match status" value="1"/>
</dbReference>
<dbReference type="InterPro" id="IPR036390">
    <property type="entry name" value="WH_DNA-bd_sf"/>
</dbReference>
<dbReference type="SMART" id="SM00418">
    <property type="entry name" value="HTH_ARSR"/>
    <property type="match status" value="1"/>
</dbReference>
<protein>
    <submittedName>
        <fullName evidence="2">Metalloregulator ArsR/SmtB family transcription factor</fullName>
    </submittedName>
</protein>
<proteinExistence type="predicted"/>
<keyword evidence="3" id="KW-1185">Reference proteome</keyword>
<dbReference type="PROSITE" id="PS50987">
    <property type="entry name" value="HTH_ARSR_2"/>
    <property type="match status" value="1"/>
</dbReference>
<dbReference type="EMBL" id="CP095855">
    <property type="protein sequence ID" value="UPK72520.1"/>
    <property type="molecule type" value="Genomic_DNA"/>
</dbReference>
<dbReference type="CDD" id="cd00090">
    <property type="entry name" value="HTH_ARSR"/>
    <property type="match status" value="1"/>
</dbReference>
<dbReference type="InterPro" id="IPR036388">
    <property type="entry name" value="WH-like_DNA-bd_sf"/>
</dbReference>
<dbReference type="RefSeq" id="WP_247814707.1">
    <property type="nucleotide sequence ID" value="NZ_CP095855.1"/>
</dbReference>
<name>A0ABY4I9H4_CHIFI</name>
<evidence type="ECO:0000313" key="2">
    <source>
        <dbReference type="EMBL" id="UPK72520.1"/>
    </source>
</evidence>